<accession>A0A9D9DL99</accession>
<name>A0A9D9DL99_9BACT</name>
<organism evidence="11 12">
    <name type="scientific">Candidatus Egerieousia excrementavium</name>
    <dbReference type="NCBI Taxonomy" id="2840778"/>
    <lineage>
        <taxon>Bacteria</taxon>
        <taxon>Pseudomonadati</taxon>
        <taxon>Bacteroidota</taxon>
        <taxon>Bacteroidia</taxon>
        <taxon>Bacteroidales</taxon>
        <taxon>Candidatus Egerieousia</taxon>
    </lineage>
</organism>
<feature type="transmembrane region" description="Helical" evidence="10">
    <location>
        <begin position="147"/>
        <end position="165"/>
    </location>
</feature>
<evidence type="ECO:0000256" key="1">
    <source>
        <dbReference type="ARBA" id="ARBA00002672"/>
    </source>
</evidence>
<evidence type="ECO:0000256" key="9">
    <source>
        <dbReference type="ARBA" id="ARBA00023136"/>
    </source>
</evidence>
<evidence type="ECO:0000256" key="2">
    <source>
        <dbReference type="ARBA" id="ARBA00004651"/>
    </source>
</evidence>
<dbReference type="NCBIfam" id="TIGR01528">
    <property type="entry name" value="NMN_trans_PnuC"/>
    <property type="match status" value="1"/>
</dbReference>
<keyword evidence="6" id="KW-1003">Cell membrane</keyword>
<feature type="transmembrane region" description="Helical" evidence="10">
    <location>
        <begin position="45"/>
        <end position="64"/>
    </location>
</feature>
<keyword evidence="7 10" id="KW-0812">Transmembrane</keyword>
<keyword evidence="9 10" id="KW-0472">Membrane</keyword>
<evidence type="ECO:0000256" key="7">
    <source>
        <dbReference type="ARBA" id="ARBA00022692"/>
    </source>
</evidence>
<gene>
    <name evidence="11" type="ORF">IAC68_00880</name>
</gene>
<evidence type="ECO:0000256" key="10">
    <source>
        <dbReference type="SAM" id="Phobius"/>
    </source>
</evidence>
<dbReference type="GO" id="GO:0005886">
    <property type="term" value="C:plasma membrane"/>
    <property type="evidence" value="ECO:0007669"/>
    <property type="project" value="UniProtKB-SubCell"/>
</dbReference>
<comment type="function">
    <text evidence="1">Required for nicotinamide riboside transport across the inner membrane.</text>
</comment>
<dbReference type="Pfam" id="PF04973">
    <property type="entry name" value="NMN_transporter"/>
    <property type="match status" value="1"/>
</dbReference>
<comment type="similarity">
    <text evidence="3">Belongs to the nicotinamide ribonucleoside (NR) uptake permease (TC 4.B.1) family.</text>
</comment>
<feature type="transmembrane region" description="Helical" evidence="10">
    <location>
        <begin position="123"/>
        <end position="142"/>
    </location>
</feature>
<keyword evidence="8 10" id="KW-1133">Transmembrane helix</keyword>
<protein>
    <recommendedName>
        <fullName evidence="4">Nicotinamide riboside transporter PnuC</fullName>
    </recommendedName>
</protein>
<dbReference type="InterPro" id="IPR006419">
    <property type="entry name" value="NMN_transpt_PnuC"/>
</dbReference>
<evidence type="ECO:0000313" key="12">
    <source>
        <dbReference type="Proteomes" id="UP000823635"/>
    </source>
</evidence>
<evidence type="ECO:0000256" key="4">
    <source>
        <dbReference type="ARBA" id="ARBA00017522"/>
    </source>
</evidence>
<keyword evidence="5" id="KW-0813">Transport</keyword>
<evidence type="ECO:0000256" key="6">
    <source>
        <dbReference type="ARBA" id="ARBA00022475"/>
    </source>
</evidence>
<dbReference type="Proteomes" id="UP000823635">
    <property type="component" value="Unassembled WGS sequence"/>
</dbReference>
<dbReference type="PANTHER" id="PTHR36122:SF2">
    <property type="entry name" value="NICOTINAMIDE RIBOSIDE TRANSPORTER PNUC"/>
    <property type="match status" value="1"/>
</dbReference>
<feature type="transmembrane region" description="Helical" evidence="10">
    <location>
        <begin position="98"/>
        <end position="117"/>
    </location>
</feature>
<evidence type="ECO:0000256" key="8">
    <source>
        <dbReference type="ARBA" id="ARBA00022989"/>
    </source>
</evidence>
<comment type="caution">
    <text evidence="11">The sequence shown here is derived from an EMBL/GenBank/DDBJ whole genome shotgun (WGS) entry which is preliminary data.</text>
</comment>
<dbReference type="GO" id="GO:0034257">
    <property type="term" value="F:nicotinamide riboside transmembrane transporter activity"/>
    <property type="evidence" value="ECO:0007669"/>
    <property type="project" value="InterPro"/>
</dbReference>
<evidence type="ECO:0000313" key="11">
    <source>
        <dbReference type="EMBL" id="MBO8428476.1"/>
    </source>
</evidence>
<feature type="transmembrane region" description="Helical" evidence="10">
    <location>
        <begin position="171"/>
        <end position="190"/>
    </location>
</feature>
<evidence type="ECO:0000256" key="3">
    <source>
        <dbReference type="ARBA" id="ARBA00006669"/>
    </source>
</evidence>
<sequence>MEYFAFITGLLYLILEIRQNSIMWVVGGISAIAYIIVFAENSLFAAMGLQVYYAAVSLYGFYRWRKDKRLARRREEETGDETRNGDEIVYRHIGVRDLLLSMLLFAAVFASLLTFLRNMTGDPMPLADALATALSIVATWWLSRSYICQWLVWVCVDILSAWLFFSQELYLTSVLYLIYTVCAIYGFYHWRKSGVLIKK</sequence>
<dbReference type="EMBL" id="JADINB010000020">
    <property type="protein sequence ID" value="MBO8428476.1"/>
    <property type="molecule type" value="Genomic_DNA"/>
</dbReference>
<reference evidence="11" key="2">
    <citation type="journal article" date="2021" name="PeerJ">
        <title>Extensive microbial diversity within the chicken gut microbiome revealed by metagenomics and culture.</title>
        <authorList>
            <person name="Gilroy R."/>
            <person name="Ravi A."/>
            <person name="Getino M."/>
            <person name="Pursley I."/>
            <person name="Horton D.L."/>
            <person name="Alikhan N.F."/>
            <person name="Baker D."/>
            <person name="Gharbi K."/>
            <person name="Hall N."/>
            <person name="Watson M."/>
            <person name="Adriaenssens E.M."/>
            <person name="Foster-Nyarko E."/>
            <person name="Jarju S."/>
            <person name="Secka A."/>
            <person name="Antonio M."/>
            <person name="Oren A."/>
            <person name="Chaudhuri R.R."/>
            <person name="La Ragione R."/>
            <person name="Hildebrand F."/>
            <person name="Pallen M.J."/>
        </authorList>
    </citation>
    <scope>NUCLEOTIDE SEQUENCE</scope>
    <source>
        <strain evidence="11">15467</strain>
    </source>
</reference>
<proteinExistence type="inferred from homology"/>
<feature type="transmembrane region" description="Helical" evidence="10">
    <location>
        <begin position="21"/>
        <end position="39"/>
    </location>
</feature>
<comment type="subcellular location">
    <subcellularLocation>
        <location evidence="2">Cell membrane</location>
        <topology evidence="2">Multi-pass membrane protein</topology>
    </subcellularLocation>
</comment>
<evidence type="ECO:0000256" key="5">
    <source>
        <dbReference type="ARBA" id="ARBA00022448"/>
    </source>
</evidence>
<dbReference type="AlphaFoldDB" id="A0A9D9DL99"/>
<reference evidence="11" key="1">
    <citation type="submission" date="2020-10" db="EMBL/GenBank/DDBJ databases">
        <authorList>
            <person name="Gilroy R."/>
        </authorList>
    </citation>
    <scope>NUCLEOTIDE SEQUENCE</scope>
    <source>
        <strain evidence="11">15467</strain>
    </source>
</reference>
<dbReference type="PANTHER" id="PTHR36122">
    <property type="entry name" value="NICOTINAMIDE RIBOSIDE TRANSPORTER PNUC"/>
    <property type="match status" value="1"/>
</dbReference>